<organism evidence="2 3">
    <name type="scientific">Guyanagaster necrorhizus</name>
    <dbReference type="NCBI Taxonomy" id="856835"/>
    <lineage>
        <taxon>Eukaryota</taxon>
        <taxon>Fungi</taxon>
        <taxon>Dikarya</taxon>
        <taxon>Basidiomycota</taxon>
        <taxon>Agaricomycotina</taxon>
        <taxon>Agaricomycetes</taxon>
        <taxon>Agaricomycetidae</taxon>
        <taxon>Agaricales</taxon>
        <taxon>Marasmiineae</taxon>
        <taxon>Physalacriaceae</taxon>
        <taxon>Guyanagaster</taxon>
    </lineage>
</organism>
<dbReference type="GeneID" id="66101364"/>
<comment type="caution">
    <text evidence="2">The sequence shown here is derived from an EMBL/GenBank/DDBJ whole genome shotgun (WGS) entry which is preliminary data.</text>
</comment>
<evidence type="ECO:0000313" key="3">
    <source>
        <dbReference type="Proteomes" id="UP000812287"/>
    </source>
</evidence>
<name>A0A9P8ATN8_9AGAR</name>
<proteinExistence type="predicted"/>
<reference evidence="2" key="1">
    <citation type="submission" date="2020-11" db="EMBL/GenBank/DDBJ databases">
        <title>Adaptations for nitrogen fixation in a non-lichenized fungal sporocarp promotes dispersal by wood-feeding termites.</title>
        <authorList>
            <consortium name="DOE Joint Genome Institute"/>
            <person name="Koch R.A."/>
            <person name="Yoon G."/>
            <person name="Arayal U."/>
            <person name="Lail K."/>
            <person name="Amirebrahimi M."/>
            <person name="Labutti K."/>
            <person name="Lipzen A."/>
            <person name="Riley R."/>
            <person name="Barry K."/>
            <person name="Henrissat B."/>
            <person name="Grigoriev I.V."/>
            <person name="Herr J.R."/>
            <person name="Aime M.C."/>
        </authorList>
    </citation>
    <scope>NUCLEOTIDE SEQUENCE</scope>
    <source>
        <strain evidence="2">MCA 3950</strain>
    </source>
</reference>
<dbReference type="Gene3D" id="3.80.10.10">
    <property type="entry name" value="Ribonuclease Inhibitor"/>
    <property type="match status" value="1"/>
</dbReference>
<feature type="compositionally biased region" description="Acidic residues" evidence="1">
    <location>
        <begin position="441"/>
        <end position="463"/>
    </location>
</feature>
<dbReference type="RefSeq" id="XP_043041118.1">
    <property type="nucleotide sequence ID" value="XM_043179070.1"/>
</dbReference>
<dbReference type="Proteomes" id="UP000812287">
    <property type="component" value="Unassembled WGS sequence"/>
</dbReference>
<evidence type="ECO:0000256" key="1">
    <source>
        <dbReference type="SAM" id="MobiDB-lite"/>
    </source>
</evidence>
<dbReference type="OrthoDB" id="5345779at2759"/>
<feature type="region of interest" description="Disordered" evidence="1">
    <location>
        <begin position="436"/>
        <end position="478"/>
    </location>
</feature>
<dbReference type="EMBL" id="MU250531">
    <property type="protein sequence ID" value="KAG7447618.1"/>
    <property type="molecule type" value="Genomic_DNA"/>
</dbReference>
<accession>A0A9P8ATN8</accession>
<dbReference type="InterPro" id="IPR032675">
    <property type="entry name" value="LRR_dom_sf"/>
</dbReference>
<sequence length="498" mass="55773">MESLPSEILSAIFTLAADEDVLFHHALPTSMACSAWFSNAFSLWSLRSPSEAINALQRRSYSTKKSIILTCKTFHRVGYELFFHCLFFNGPSKIAGLCAVLDSNKTDPSPGWWTKRLHLTSYSDVVLTPESADALSTVIRHCPNLEIMVMSFPVSSGAFTSVADTISTYVRRTIHTLNLNVPVSSLPKLIWMLSSLPLLTSAHFSFRSHKNLDDEDNPPLGAAESIILTLPRLTQLSLYGNTAQFLEQTLNWSLPSLRFLSLNTFQSDILPVLDVHGSKLILLDVTCSHPIAMDLVLQRCPNLETVCFNADWRIEGQMMHDNIRDVGLHGLSLAFTTVKKDGASQLSLLDSMIRRANDSNFTAVLDKSKFPKLARVRVLSPNVLTALEKNGGPESAPANGYGYIDEIEDGLKRWERWWDTCYKAGVRLEDCTGGELGVLPGEEEDTVQEDEDEDEDEEEDLSWEYEVPPMDQEDTSGVGELRKLIEECRKMELERDTF</sequence>
<dbReference type="AlphaFoldDB" id="A0A9P8ATN8"/>
<gene>
    <name evidence="2" type="ORF">BT62DRAFT_1074990</name>
</gene>
<protein>
    <submittedName>
        <fullName evidence="2">Uncharacterized protein</fullName>
    </submittedName>
</protein>
<keyword evidence="3" id="KW-1185">Reference proteome</keyword>
<evidence type="ECO:0000313" key="2">
    <source>
        <dbReference type="EMBL" id="KAG7447618.1"/>
    </source>
</evidence>
<dbReference type="SUPFAM" id="SSF52058">
    <property type="entry name" value="L domain-like"/>
    <property type="match status" value="1"/>
</dbReference>